<keyword evidence="4" id="KW-1185">Reference proteome</keyword>
<sequence length="177" mass="18477">MASITNRVLIIAALVLALIGWVVALAGVARANDLCNDATYNHRTTHCSNGLRYDWWGVWFTFFLIIVILVMAVMGIMDSWVSTLQAFCAACLSVTMIDASNWIGIGDGSSSGSDYKSAADAATAGFIICSIALMLLIVFIGLGPAGVCVKINVSGGTNKTAPEIKTPAAPAKAAECA</sequence>
<evidence type="ECO:0008006" key="5">
    <source>
        <dbReference type="Google" id="ProtNLM"/>
    </source>
</evidence>
<feature type="signal peptide" evidence="2">
    <location>
        <begin position="1"/>
        <end position="24"/>
    </location>
</feature>
<dbReference type="EMBL" id="BMAR01000001">
    <property type="protein sequence ID" value="GFR41386.1"/>
    <property type="molecule type" value="Genomic_DNA"/>
</dbReference>
<proteinExistence type="predicted"/>
<feature type="transmembrane region" description="Helical" evidence="1">
    <location>
        <begin position="125"/>
        <end position="149"/>
    </location>
</feature>
<keyword evidence="1" id="KW-0812">Transmembrane</keyword>
<evidence type="ECO:0000256" key="2">
    <source>
        <dbReference type="SAM" id="SignalP"/>
    </source>
</evidence>
<accession>A0AAD3DK71</accession>
<gene>
    <name evidence="3" type="ORF">Agub_g2069</name>
</gene>
<reference evidence="3 4" key="1">
    <citation type="journal article" date="2021" name="Sci. Rep.">
        <title>Genome sequencing of the multicellular alga Astrephomene provides insights into convergent evolution of germ-soma differentiation.</title>
        <authorList>
            <person name="Yamashita S."/>
            <person name="Yamamoto K."/>
            <person name="Matsuzaki R."/>
            <person name="Suzuki S."/>
            <person name="Yamaguchi H."/>
            <person name="Hirooka S."/>
            <person name="Minakuchi Y."/>
            <person name="Miyagishima S."/>
            <person name="Kawachi M."/>
            <person name="Toyoda A."/>
            <person name="Nozaki H."/>
        </authorList>
    </citation>
    <scope>NUCLEOTIDE SEQUENCE [LARGE SCALE GENOMIC DNA]</scope>
    <source>
        <strain evidence="3 4">NIES-4017</strain>
    </source>
</reference>
<dbReference type="Proteomes" id="UP001054857">
    <property type="component" value="Unassembled WGS sequence"/>
</dbReference>
<evidence type="ECO:0000313" key="4">
    <source>
        <dbReference type="Proteomes" id="UP001054857"/>
    </source>
</evidence>
<feature type="transmembrane region" description="Helical" evidence="1">
    <location>
        <begin position="55"/>
        <end position="77"/>
    </location>
</feature>
<keyword evidence="1" id="KW-1133">Transmembrane helix</keyword>
<organism evidence="3 4">
    <name type="scientific">Astrephomene gubernaculifera</name>
    <dbReference type="NCBI Taxonomy" id="47775"/>
    <lineage>
        <taxon>Eukaryota</taxon>
        <taxon>Viridiplantae</taxon>
        <taxon>Chlorophyta</taxon>
        <taxon>core chlorophytes</taxon>
        <taxon>Chlorophyceae</taxon>
        <taxon>CS clade</taxon>
        <taxon>Chlamydomonadales</taxon>
        <taxon>Astrephomenaceae</taxon>
        <taxon>Astrephomene</taxon>
    </lineage>
</organism>
<evidence type="ECO:0000256" key="1">
    <source>
        <dbReference type="SAM" id="Phobius"/>
    </source>
</evidence>
<name>A0AAD3DK71_9CHLO</name>
<keyword evidence="1" id="KW-0472">Membrane</keyword>
<dbReference type="AlphaFoldDB" id="A0AAD3DK71"/>
<comment type="caution">
    <text evidence="3">The sequence shown here is derived from an EMBL/GenBank/DDBJ whole genome shotgun (WGS) entry which is preliminary data.</text>
</comment>
<protein>
    <recommendedName>
        <fullName evidence="5">Membrane-associated protein</fullName>
    </recommendedName>
</protein>
<feature type="transmembrane region" description="Helical" evidence="1">
    <location>
        <begin position="84"/>
        <end position="105"/>
    </location>
</feature>
<keyword evidence="2" id="KW-0732">Signal</keyword>
<evidence type="ECO:0000313" key="3">
    <source>
        <dbReference type="EMBL" id="GFR41386.1"/>
    </source>
</evidence>
<feature type="chain" id="PRO_5041907485" description="Membrane-associated protein" evidence="2">
    <location>
        <begin position="25"/>
        <end position="177"/>
    </location>
</feature>